<evidence type="ECO:0000313" key="2">
    <source>
        <dbReference type="Proteomes" id="UP001141434"/>
    </source>
</evidence>
<name>A0A9W9KRG3_9EURO</name>
<organism evidence="1 2">
    <name type="scientific">Penicillium alfredii</name>
    <dbReference type="NCBI Taxonomy" id="1506179"/>
    <lineage>
        <taxon>Eukaryota</taxon>
        <taxon>Fungi</taxon>
        <taxon>Dikarya</taxon>
        <taxon>Ascomycota</taxon>
        <taxon>Pezizomycotina</taxon>
        <taxon>Eurotiomycetes</taxon>
        <taxon>Eurotiomycetidae</taxon>
        <taxon>Eurotiales</taxon>
        <taxon>Aspergillaceae</taxon>
        <taxon>Penicillium</taxon>
    </lineage>
</organism>
<proteinExistence type="predicted"/>
<accession>A0A9W9KRG3</accession>
<reference evidence="1" key="1">
    <citation type="submission" date="2022-11" db="EMBL/GenBank/DDBJ databases">
        <authorList>
            <person name="Petersen C."/>
        </authorList>
    </citation>
    <scope>NUCLEOTIDE SEQUENCE</scope>
    <source>
        <strain evidence="1">IBT 34128</strain>
    </source>
</reference>
<evidence type="ECO:0000313" key="1">
    <source>
        <dbReference type="EMBL" id="KAJ5115500.1"/>
    </source>
</evidence>
<protein>
    <submittedName>
        <fullName evidence="1">Uncharacterized protein</fullName>
    </submittedName>
</protein>
<dbReference type="EMBL" id="JAPMSZ010000001">
    <property type="protein sequence ID" value="KAJ5115500.1"/>
    <property type="molecule type" value="Genomic_DNA"/>
</dbReference>
<sequence>MMLILKDLYLVKFSSKRGGAGDNAAGDLENTEICMLKTSDKASKGIREYLTAASDQPSPYDSINCTTAAY</sequence>
<dbReference type="RefSeq" id="XP_056516691.1">
    <property type="nucleotide sequence ID" value="XM_056651841.1"/>
</dbReference>
<dbReference type="GeneID" id="81391009"/>
<keyword evidence="2" id="KW-1185">Reference proteome</keyword>
<dbReference type="Proteomes" id="UP001141434">
    <property type="component" value="Unassembled WGS sequence"/>
</dbReference>
<reference evidence="1" key="2">
    <citation type="journal article" date="2023" name="IMA Fungus">
        <title>Comparative genomic study of the Penicillium genus elucidates a diverse pangenome and 15 lateral gene transfer events.</title>
        <authorList>
            <person name="Petersen C."/>
            <person name="Sorensen T."/>
            <person name="Nielsen M.R."/>
            <person name="Sondergaard T.E."/>
            <person name="Sorensen J.L."/>
            <person name="Fitzpatrick D.A."/>
            <person name="Frisvad J.C."/>
            <person name="Nielsen K.L."/>
        </authorList>
    </citation>
    <scope>NUCLEOTIDE SEQUENCE</scope>
    <source>
        <strain evidence="1">IBT 34128</strain>
    </source>
</reference>
<gene>
    <name evidence="1" type="ORF">NUU61_001259</name>
</gene>
<dbReference type="AlphaFoldDB" id="A0A9W9KRG3"/>
<comment type="caution">
    <text evidence="1">The sequence shown here is derived from an EMBL/GenBank/DDBJ whole genome shotgun (WGS) entry which is preliminary data.</text>
</comment>